<feature type="transmembrane region" description="Helical" evidence="1">
    <location>
        <begin position="28"/>
        <end position="50"/>
    </location>
</feature>
<reference evidence="2 3" key="1">
    <citation type="journal article" name="Sci. Rep.">
        <title>Telomere-to-telomere assembled and centromere annotated genomes of the two main subspecies of the button mushroom Agaricus bisporus reveal especially polymorphic chromosome ends.</title>
        <authorList>
            <person name="Sonnenberg A.S.M."/>
            <person name="Sedaghat-Telgerd N."/>
            <person name="Lavrijssen B."/>
            <person name="Ohm R.A."/>
            <person name="Hendrickx P.M."/>
            <person name="Scholtmeijer K."/>
            <person name="Baars J.J.P."/>
            <person name="van Peer A."/>
        </authorList>
    </citation>
    <scope>NUCLEOTIDE SEQUENCE [LARGE SCALE GENOMIC DNA]</scope>
    <source>
        <strain evidence="2 3">H119_p4</strain>
    </source>
</reference>
<keyword evidence="1" id="KW-0472">Membrane</keyword>
<feature type="transmembrane region" description="Helical" evidence="1">
    <location>
        <begin position="101"/>
        <end position="122"/>
    </location>
</feature>
<feature type="transmembrane region" description="Helical" evidence="1">
    <location>
        <begin position="142"/>
        <end position="164"/>
    </location>
</feature>
<protein>
    <submittedName>
        <fullName evidence="2">Uncharacterized protein</fullName>
    </submittedName>
</protein>
<keyword evidence="1" id="KW-1133">Transmembrane helix</keyword>
<dbReference type="EMBL" id="JABXXO010000006">
    <property type="protein sequence ID" value="KAF7776136.1"/>
    <property type="molecule type" value="Genomic_DNA"/>
</dbReference>
<evidence type="ECO:0000313" key="3">
    <source>
        <dbReference type="Proteomes" id="UP000629468"/>
    </source>
</evidence>
<feature type="transmembrane region" description="Helical" evidence="1">
    <location>
        <begin position="62"/>
        <end position="81"/>
    </location>
</feature>
<organism evidence="2 3">
    <name type="scientific">Agaricus bisporus var. burnettii</name>
    <dbReference type="NCBI Taxonomy" id="192524"/>
    <lineage>
        <taxon>Eukaryota</taxon>
        <taxon>Fungi</taxon>
        <taxon>Dikarya</taxon>
        <taxon>Basidiomycota</taxon>
        <taxon>Agaricomycotina</taxon>
        <taxon>Agaricomycetes</taxon>
        <taxon>Agaricomycetidae</taxon>
        <taxon>Agaricales</taxon>
        <taxon>Agaricineae</taxon>
        <taxon>Agaricaceae</taxon>
        <taxon>Agaricus</taxon>
    </lineage>
</organism>
<proteinExistence type="predicted"/>
<feature type="transmembrane region" description="Helical" evidence="1">
    <location>
        <begin position="184"/>
        <end position="214"/>
    </location>
</feature>
<accession>A0A8H7F3G0</accession>
<comment type="caution">
    <text evidence="2">The sequence shown here is derived from an EMBL/GenBank/DDBJ whole genome shotgun (WGS) entry which is preliminary data.</text>
</comment>
<evidence type="ECO:0000256" key="1">
    <source>
        <dbReference type="SAM" id="Phobius"/>
    </source>
</evidence>
<feature type="transmembrane region" description="Helical" evidence="1">
    <location>
        <begin position="234"/>
        <end position="254"/>
    </location>
</feature>
<evidence type="ECO:0000313" key="2">
    <source>
        <dbReference type="EMBL" id="KAF7776136.1"/>
    </source>
</evidence>
<sequence>MPTDLVAPGEGLETLSPVNIVRGTHGQLIAFLVLNAWPAHFGLPVLLAIVFFSKKIYRHITFINLCVVFIIIGISASLLFYDGSIEGPEPSRMLCLWQASLLYGMPGLSSTAVLMLVLYLFLVIRAHYNGTEYLDREHYLQVLAMSLSPYVVYMIFVIATAIIGANNPERVSRSRRFFYCSLDFLPLTNALTIVSATILFVTFVLEVWTAVMLIKQYKIRRDNIPEVKKLDISLPIRIIIFGFYVIIAMSLSLLSTTSPESPVPDLMIASGATVVLLIFGTQKDILGVLFFRKMHTSSPVRRAYSIDLKSEFSTP</sequence>
<dbReference type="AlphaFoldDB" id="A0A8H7F3G0"/>
<gene>
    <name evidence="2" type="ORF">Agabi119p4_4529</name>
</gene>
<feature type="transmembrane region" description="Helical" evidence="1">
    <location>
        <begin position="266"/>
        <end position="291"/>
    </location>
</feature>
<name>A0A8H7F3G0_AGABI</name>
<dbReference type="Proteomes" id="UP000629468">
    <property type="component" value="Unassembled WGS sequence"/>
</dbReference>
<keyword evidence="1" id="KW-0812">Transmembrane</keyword>